<dbReference type="Pfam" id="PF00722">
    <property type="entry name" value="Glyco_hydro_16"/>
    <property type="match status" value="1"/>
</dbReference>
<name>I7MLX9_TETTS</name>
<feature type="domain" description="GH16" evidence="2">
    <location>
        <begin position="45"/>
        <end position="292"/>
    </location>
</feature>
<organism evidence="3 4">
    <name type="scientific">Tetrahymena thermophila (strain SB210)</name>
    <dbReference type="NCBI Taxonomy" id="312017"/>
    <lineage>
        <taxon>Eukaryota</taxon>
        <taxon>Sar</taxon>
        <taxon>Alveolata</taxon>
        <taxon>Ciliophora</taxon>
        <taxon>Intramacronucleata</taxon>
        <taxon>Oligohymenophorea</taxon>
        <taxon>Hymenostomatida</taxon>
        <taxon>Tetrahymenina</taxon>
        <taxon>Tetrahymenidae</taxon>
        <taxon>Tetrahymena</taxon>
    </lineage>
</organism>
<reference evidence="4" key="1">
    <citation type="journal article" date="2006" name="PLoS Biol.">
        <title>Macronuclear genome sequence of the ciliate Tetrahymena thermophila, a model eukaryote.</title>
        <authorList>
            <person name="Eisen J.A."/>
            <person name="Coyne R.S."/>
            <person name="Wu M."/>
            <person name="Wu D."/>
            <person name="Thiagarajan M."/>
            <person name="Wortman J.R."/>
            <person name="Badger J.H."/>
            <person name="Ren Q."/>
            <person name="Amedeo P."/>
            <person name="Jones K.M."/>
            <person name="Tallon L.J."/>
            <person name="Delcher A.L."/>
            <person name="Salzberg S.L."/>
            <person name="Silva J.C."/>
            <person name="Haas B.J."/>
            <person name="Majoros W.H."/>
            <person name="Farzad M."/>
            <person name="Carlton J.M."/>
            <person name="Smith R.K. Jr."/>
            <person name="Garg J."/>
            <person name="Pearlman R.E."/>
            <person name="Karrer K.M."/>
            <person name="Sun L."/>
            <person name="Manning G."/>
            <person name="Elde N.C."/>
            <person name="Turkewitz A.P."/>
            <person name="Asai D.J."/>
            <person name="Wilkes D.E."/>
            <person name="Wang Y."/>
            <person name="Cai H."/>
            <person name="Collins K."/>
            <person name="Stewart B.A."/>
            <person name="Lee S.R."/>
            <person name="Wilamowska K."/>
            <person name="Weinberg Z."/>
            <person name="Ruzzo W.L."/>
            <person name="Wloga D."/>
            <person name="Gaertig J."/>
            <person name="Frankel J."/>
            <person name="Tsao C.-C."/>
            <person name="Gorovsky M.A."/>
            <person name="Keeling P.J."/>
            <person name="Waller R.F."/>
            <person name="Patron N.J."/>
            <person name="Cherry J.M."/>
            <person name="Stover N.A."/>
            <person name="Krieger C.J."/>
            <person name="del Toro C."/>
            <person name="Ryder H.F."/>
            <person name="Williamson S.C."/>
            <person name="Barbeau R.A."/>
            <person name="Hamilton E.P."/>
            <person name="Orias E."/>
        </authorList>
    </citation>
    <scope>NUCLEOTIDE SEQUENCE [LARGE SCALE GENOMIC DNA]</scope>
    <source>
        <strain evidence="4">SB210</strain>
    </source>
</reference>
<dbReference type="CDD" id="cd08023">
    <property type="entry name" value="GH16_laminarinase_like"/>
    <property type="match status" value="1"/>
</dbReference>
<dbReference type="InParanoid" id="I7MLX9"/>
<dbReference type="GeneID" id="7826608"/>
<dbReference type="GO" id="GO:0005975">
    <property type="term" value="P:carbohydrate metabolic process"/>
    <property type="evidence" value="ECO:0007669"/>
    <property type="project" value="InterPro"/>
</dbReference>
<dbReference type="PANTHER" id="PTHR10963">
    <property type="entry name" value="GLYCOSYL HYDROLASE-RELATED"/>
    <property type="match status" value="1"/>
</dbReference>
<dbReference type="SUPFAM" id="SSF49899">
    <property type="entry name" value="Concanavalin A-like lectins/glucanases"/>
    <property type="match status" value="1"/>
</dbReference>
<dbReference type="InterPro" id="IPR000757">
    <property type="entry name" value="Beta-glucanase-like"/>
</dbReference>
<evidence type="ECO:0000313" key="4">
    <source>
        <dbReference type="Proteomes" id="UP000009168"/>
    </source>
</evidence>
<comment type="similarity">
    <text evidence="1">Belongs to the glycosyl hydrolase 16 family.</text>
</comment>
<sequence>MKIINFKSILVFLILLFALFFVLQDYHFQFLGNKDTQLVDFGVQDDWSIIFEDEFEGTQVDESKWTKRYRTHGDTEQQLYIEDDIYTENGNLVIRTRYNPTVYNLTGKLYNFTSGWLDSSQKFNFSEGRLEARVKLPKTKVNDPIWPALWTIGDGVSWLRGGEIDIFEMNSNWNGDKLPHLYGTYHWGNNASDNHCHGCGTLYPNKINLNDYHIFRFDWNATQFDWYIDNIHYKTNKQGVQYPKTDAPITLPTYPQFIIINTAIDNFIKAKQADYPKYMYIDYIRVYQKNSQNIQN</sequence>
<evidence type="ECO:0000313" key="3">
    <source>
        <dbReference type="EMBL" id="EAS03267.2"/>
    </source>
</evidence>
<protein>
    <submittedName>
        <fullName evidence="3">Glycosyl hydrolase family 16 laminarinase</fullName>
    </submittedName>
</protein>
<proteinExistence type="inferred from homology"/>
<keyword evidence="3" id="KW-0378">Hydrolase</keyword>
<dbReference type="GO" id="GO:0004553">
    <property type="term" value="F:hydrolase activity, hydrolyzing O-glycosyl compounds"/>
    <property type="evidence" value="ECO:0007669"/>
    <property type="project" value="InterPro"/>
</dbReference>
<dbReference type="OrthoDB" id="419959at2759"/>
<dbReference type="InterPro" id="IPR050546">
    <property type="entry name" value="Glycosyl_Hydrlase_16"/>
</dbReference>
<dbReference type="InterPro" id="IPR013320">
    <property type="entry name" value="ConA-like_dom_sf"/>
</dbReference>
<dbReference type="PROSITE" id="PS51762">
    <property type="entry name" value="GH16_2"/>
    <property type="match status" value="1"/>
</dbReference>
<dbReference type="RefSeq" id="XP_001023512.2">
    <property type="nucleotide sequence ID" value="XM_001023512.2"/>
</dbReference>
<dbReference type="KEGG" id="tet:TTHERM_00537020"/>
<gene>
    <name evidence="3" type="ORF">TTHERM_00537020</name>
</gene>
<evidence type="ECO:0000259" key="2">
    <source>
        <dbReference type="PROSITE" id="PS51762"/>
    </source>
</evidence>
<dbReference type="PANTHER" id="PTHR10963:SF55">
    <property type="entry name" value="GLYCOSIDE HYDROLASE FAMILY 16 PROTEIN"/>
    <property type="match status" value="1"/>
</dbReference>
<keyword evidence="4" id="KW-1185">Reference proteome</keyword>
<dbReference type="Proteomes" id="UP000009168">
    <property type="component" value="Unassembled WGS sequence"/>
</dbReference>
<accession>I7MLX9</accession>
<dbReference type="AlphaFoldDB" id="I7MLX9"/>
<dbReference type="Gene3D" id="2.60.120.200">
    <property type="match status" value="1"/>
</dbReference>
<evidence type="ECO:0000256" key="1">
    <source>
        <dbReference type="ARBA" id="ARBA00006865"/>
    </source>
</evidence>
<dbReference type="EMBL" id="GG662495">
    <property type="protein sequence ID" value="EAS03267.2"/>
    <property type="molecule type" value="Genomic_DNA"/>
</dbReference>